<keyword evidence="5" id="KW-1133">Transmembrane helix</keyword>
<dbReference type="Gene3D" id="3.40.50.720">
    <property type="entry name" value="NAD(P)-binding Rossmann-like Domain"/>
    <property type="match status" value="1"/>
</dbReference>
<feature type="coiled-coil region" evidence="3">
    <location>
        <begin position="851"/>
        <end position="1088"/>
    </location>
</feature>
<feature type="region of interest" description="Disordered" evidence="4">
    <location>
        <begin position="1"/>
        <end position="42"/>
    </location>
</feature>
<feature type="coiled-coil region" evidence="3">
    <location>
        <begin position="1257"/>
        <end position="1316"/>
    </location>
</feature>
<dbReference type="InterPro" id="IPR036291">
    <property type="entry name" value="NAD(P)-bd_dom_sf"/>
</dbReference>
<dbReference type="SUPFAM" id="SSF57997">
    <property type="entry name" value="Tropomyosin"/>
    <property type="match status" value="1"/>
</dbReference>
<dbReference type="PRINTS" id="PR00081">
    <property type="entry name" value="GDHRDH"/>
</dbReference>
<dbReference type="EMBL" id="LR999451">
    <property type="protein sequence ID" value="CAE5958607.1"/>
    <property type="molecule type" value="Genomic_DNA"/>
</dbReference>
<feature type="compositionally biased region" description="Acidic residues" evidence="4">
    <location>
        <begin position="22"/>
        <end position="36"/>
    </location>
</feature>
<dbReference type="Pfam" id="PF00106">
    <property type="entry name" value="adh_short"/>
    <property type="match status" value="1"/>
</dbReference>
<organism evidence="6 7">
    <name type="scientific">Arabidopsis arenosa</name>
    <name type="common">Sand rock-cress</name>
    <name type="synonym">Cardaminopsis arenosa</name>
    <dbReference type="NCBI Taxonomy" id="38785"/>
    <lineage>
        <taxon>Eukaryota</taxon>
        <taxon>Viridiplantae</taxon>
        <taxon>Streptophyta</taxon>
        <taxon>Embryophyta</taxon>
        <taxon>Tracheophyta</taxon>
        <taxon>Spermatophyta</taxon>
        <taxon>Magnoliopsida</taxon>
        <taxon>eudicotyledons</taxon>
        <taxon>Gunneridae</taxon>
        <taxon>Pentapetalae</taxon>
        <taxon>rosids</taxon>
        <taxon>malvids</taxon>
        <taxon>Brassicales</taxon>
        <taxon>Brassicaceae</taxon>
        <taxon>Camelineae</taxon>
        <taxon>Arabidopsis</taxon>
    </lineage>
</organism>
<gene>
    <name evidence="6" type="ORF">AARE701A_LOCUS2195</name>
</gene>
<dbReference type="InterPro" id="IPR002347">
    <property type="entry name" value="SDR_fam"/>
</dbReference>
<dbReference type="PANTHER" id="PTHR32083">
    <property type="entry name" value="CILIA AND FLAGELLA-ASSOCIATED PROTEIN 58-RELATED"/>
    <property type="match status" value="1"/>
</dbReference>
<protein>
    <recommendedName>
        <fullName evidence="8">Very-long-chain 3-oxoacyl-CoA reductase</fullName>
    </recommendedName>
</protein>
<evidence type="ECO:0000313" key="6">
    <source>
        <dbReference type="EMBL" id="CAE5958607.1"/>
    </source>
</evidence>
<sequence length="2046" mass="228610">MHENDDLPHDSVDSIADGIKNDDDESNGQEEEELDPDQGTAFVDSKEDMFVDAPEELNFDTPSKEALTTDDDDNDDLVNHFNNEKEDWERELAGLQEQFKLLTDGNDLKGEDGNTTEEIVSRFSKFLKTAKEERIQHEVALKELHGVISGKDEEIADLTTKISELSSSQSVSEMGDQAQNLEHIEAATDRIMVSLSNVFGQEELQYGSSIIEKLAHLENRVSFLGAKYTEFYYGADQLRKCLSSDVLDLSFQEDFGSALGVACSELLELKQKEAAFLERLSNLEDENRNFVERVDRDKEMIDSMRTEFEKLKAELEQEKTKCTNTKEKLSIAVTKGKALVQNRDALKHQLSEKITELANRLTELQEKEIALENSEVVKGQLEQSLAEKTDELEKCYAELNDRSVSLEAYELTKKELEQSLAEKTIELEECLMKLQEMSTALDQSELDKGELAKSDAMVASYQEMISVRNSTIENIENILSNIDTPEEGQSFDIVEKVRSLAEERKELTNVSQEYNRLKDLIFSIDLLPEEISQSSLESRLAWLRESFLQGKDEINALQNRIESVSMSLSAEIEEKNIIIKELDDLTFSLKKIEETAERGSLEREEIVRRLVEISGLMTEGVEDRNSSAINLLVDRSFEKIEKQIRDSSDSSYGNEEIFEGFQSLLYVRDLEFSLCKEMLGEGELVSFQVSNLSNELKIASQELAFVKEEKIALEKDLERSEEKSALLRDKLSMAIKKGKGLVQDREKFKTQLDEKNSEIEKLMLELQQLGGTVDGYKNQIDMLSRDLERTKELETELVAIREERDQLKQSLSLNDTLLQKVMKSIEIIDIPIDLAVSEDPSEKIDRLAGYIKEVQLTRGEVQEELEKVKAEVDALASKLAETQTALKLVEDALSTAEGNISQLAEENREVQAAKENVDLELQKAVADASSVASELDEAFATKSTLEAALMQAERNISDIISEKEEAQGRTATAEMELEMMQKEFSIQMNKLTEAHGTINSLEETLAQTESNMDSLSKQIEDDKVLTTSLKNELEKLKIEAEFERSKMADASLTIGSLEEALMKAENSLSALQGEMVKAEGEISTLSSKLNVCMEELAGSSGNSQSKSLEIIAHLDNLQMLLKDGGLISRVNDFLQRKFKSLRDVDVIARDITRNIGEKGLLAAEMGNAEDDSTEAKSLLSDLDNSVNTEPENSQGSAADEDEISSSLRKMAEGVRLRNKTLENNFESFSTSIDTLIAAVMQNMTAARADVINIVGHNASLEEQVRSVEDIVREQENTISALQKDLSSLMSACGAAARELQLEVKDNLLELVQFQENENGGEIELTDDPQELHVSECAQRVKELSSAAEKACATLKLFETTNNAAAAVIRDMENRLTEASVTLEKVVLERDLNQTKVSSAEAKVESLEELCQDVKLQLENLRVKEEKWHEKEVELSTLYDKLLVQEQEAKENLIPPSDMRALFDKINGIEVSSVDLVNGLDPQSPYDVKKLFAIVDSVTEMQHQIDILSYGQKELNSTLAEKDLEIQGLKKAAEAESTTDLELVKAKTELSKLISGLEKLLGILAGNEPVVDPNFSESWTLVQALEKKITSLLLESESSKSRAQELGLKLAGSEKLVDKLSLKVKEFEEKLQTKAIQPDIVHERSIFEAPRAPSTSEISEIEDKGALGIKSISPVPTAAQVRTVRKGSTDHLSINIDSESEHLMNHNETDEDKGHVFKSLNMSGLIPTQGKMIADRVDGIWVSGGRVLMSRPQARLGVMVYSLLLHLWLLASILFLLTNPKRLKRYGSWAMVTGATEGIGRAFAYELAKHGLNLILVSRNLSKLESVSDDFQQEFPHIKIKIIPFDFSSEGGYGAIEEGIKGLEVGILINNVGITYPRAMFFHEVDQLTWTKILRVNLESTTWVTRSLIGPMLHRRRGAIVNISSGAAVVVPSHPLYAIYAATKAYVDALSRSLHVEYKQFGIDVQCQVPLYVATRMVSEVAAIDKPSFFVPSPEVYAKAAVEQIGIGSRCSPFWAHSLQWFLVGLVPDNLVDTWRLSIGLRRRSLS</sequence>
<evidence type="ECO:0000256" key="2">
    <source>
        <dbReference type="ARBA" id="ARBA00023054"/>
    </source>
</evidence>
<evidence type="ECO:0000256" key="4">
    <source>
        <dbReference type="SAM" id="MobiDB-lite"/>
    </source>
</evidence>
<keyword evidence="5" id="KW-0472">Membrane</keyword>
<feature type="transmembrane region" description="Helical" evidence="5">
    <location>
        <begin position="1755"/>
        <end position="1776"/>
    </location>
</feature>
<keyword evidence="7" id="KW-1185">Reference proteome</keyword>
<dbReference type="CDD" id="cd05356">
    <property type="entry name" value="17beta-HSD1_like_SDR_c"/>
    <property type="match status" value="1"/>
</dbReference>
<evidence type="ECO:0008006" key="8">
    <source>
        <dbReference type="Google" id="ProtNLM"/>
    </source>
</evidence>
<reference evidence="6" key="1">
    <citation type="submission" date="2021-01" db="EMBL/GenBank/DDBJ databases">
        <authorList>
            <person name="Bezrukov I."/>
        </authorList>
    </citation>
    <scope>NUCLEOTIDE SEQUENCE</scope>
</reference>
<feature type="region of interest" description="Disordered" evidence="4">
    <location>
        <begin position="1183"/>
        <end position="1204"/>
    </location>
</feature>
<evidence type="ECO:0000313" key="7">
    <source>
        <dbReference type="Proteomes" id="UP000682877"/>
    </source>
</evidence>
<dbReference type="InterPro" id="IPR020904">
    <property type="entry name" value="Sc_DH/Rdtase_CS"/>
</dbReference>
<dbReference type="Gene3D" id="1.10.287.1490">
    <property type="match status" value="1"/>
</dbReference>
<dbReference type="FunFam" id="3.40.50.720:FF:000137">
    <property type="entry name" value="Hydroxysteroid (17-beta) dehydrogenase 3"/>
    <property type="match status" value="1"/>
</dbReference>
<evidence type="ECO:0000256" key="3">
    <source>
        <dbReference type="SAM" id="Coils"/>
    </source>
</evidence>
<feature type="coiled-coil region" evidence="3">
    <location>
        <begin position="689"/>
        <end position="810"/>
    </location>
</feature>
<dbReference type="Proteomes" id="UP000682877">
    <property type="component" value="Chromosome 1"/>
</dbReference>
<proteinExistence type="predicted"/>
<evidence type="ECO:0000256" key="1">
    <source>
        <dbReference type="ARBA" id="ARBA00022857"/>
    </source>
</evidence>
<feature type="compositionally biased region" description="Basic and acidic residues" evidence="4">
    <location>
        <begin position="1"/>
        <end position="12"/>
    </location>
</feature>
<feature type="coiled-coil region" evidence="3">
    <location>
        <begin position="1368"/>
        <end position="1426"/>
    </location>
</feature>
<dbReference type="PROSITE" id="PS00061">
    <property type="entry name" value="ADH_SHORT"/>
    <property type="match status" value="1"/>
</dbReference>
<accession>A0A8S1ZIR1</accession>
<evidence type="ECO:0000256" key="5">
    <source>
        <dbReference type="SAM" id="Phobius"/>
    </source>
</evidence>
<feature type="coiled-coil region" evidence="3">
    <location>
        <begin position="266"/>
        <end position="433"/>
    </location>
</feature>
<name>A0A8S1ZIR1_ARAAE</name>
<dbReference type="PANTHER" id="PTHR32083:SF48">
    <property type="entry name" value="TRANS-GOLGI NETWORK-LOCALIZED SYP41-INTERACTING PROTEIN 1"/>
    <property type="match status" value="1"/>
</dbReference>
<feature type="compositionally biased region" description="Polar residues" evidence="4">
    <location>
        <begin position="1183"/>
        <end position="1196"/>
    </location>
</feature>
<feature type="coiled-coil region" evidence="3">
    <location>
        <begin position="1609"/>
        <end position="1636"/>
    </location>
</feature>
<feature type="coiled-coil region" evidence="3">
    <location>
        <begin position="78"/>
        <end position="105"/>
    </location>
</feature>
<dbReference type="GO" id="GO:0005856">
    <property type="term" value="C:cytoskeleton"/>
    <property type="evidence" value="ECO:0007669"/>
    <property type="project" value="TreeGrafter"/>
</dbReference>
<keyword evidence="1" id="KW-0521">NADP</keyword>
<dbReference type="SUPFAM" id="SSF51735">
    <property type="entry name" value="NAD(P)-binding Rossmann-fold domains"/>
    <property type="match status" value="1"/>
</dbReference>
<keyword evidence="2 3" id="KW-0175">Coiled coil</keyword>
<keyword evidence="5" id="KW-0812">Transmembrane</keyword>